<comment type="caution">
    <text evidence="1">The sequence shown here is derived from an EMBL/GenBank/DDBJ whole genome shotgun (WGS) entry which is preliminary data.</text>
</comment>
<dbReference type="Pfam" id="PF10117">
    <property type="entry name" value="McrBC"/>
    <property type="match status" value="1"/>
</dbReference>
<sequence length="418" mass="48917">MKNSYVMKEYSEAVYPIQLSDEDRHYITKAATIHPNKPWEKRFFLDELKSGVRIQTTSYVGTIELSNCRIIIQPKFSDAFKGVMKMLAFTEGLPFSMSTESSAGHEKNDLFILFATQFMRQAEKILLQLKKEYVTYTDDLTNVRGRIQMLDTVRTYFGLPKGVVCEFDELTHNIEENQIISAILHKIEKHPMFRRDPQLKRLLIQFESICVPYQGKVYPDFVYSRLNQHYKPIHIVGKFLFEGLFVDDFLGKSHTFATVLVNMNELFERFVVQVLKKFLPKSYGVLHGKRLTDAILLNDQSYRHIIPDIVVQHQVTKETTIIDTKYKGYDQKRIATQDIFQLTFYAQYFQKTPPYRSTIIYPVFEGFTERAVKIDTNKHNVPGEITVQNILIEQLLEWIESKAYKRVEHQALMMVGND</sequence>
<dbReference type="Proteomes" id="UP000600565">
    <property type="component" value="Unassembled WGS sequence"/>
</dbReference>
<evidence type="ECO:0000313" key="2">
    <source>
        <dbReference type="Proteomes" id="UP000600565"/>
    </source>
</evidence>
<evidence type="ECO:0008006" key="3">
    <source>
        <dbReference type="Google" id="ProtNLM"/>
    </source>
</evidence>
<dbReference type="EMBL" id="JACSPW010000013">
    <property type="protein sequence ID" value="MBD8034178.1"/>
    <property type="molecule type" value="Genomic_DNA"/>
</dbReference>
<dbReference type="PANTHER" id="PTHR38733">
    <property type="entry name" value="PROTEIN MCRC"/>
    <property type="match status" value="1"/>
</dbReference>
<reference evidence="1 2" key="1">
    <citation type="submission" date="2020-08" db="EMBL/GenBank/DDBJ databases">
        <title>A Genomic Blueprint of the Chicken Gut Microbiome.</title>
        <authorList>
            <person name="Gilroy R."/>
            <person name="Ravi A."/>
            <person name="Getino M."/>
            <person name="Pursley I."/>
            <person name="Horton D.L."/>
            <person name="Alikhan N.-F."/>
            <person name="Baker D."/>
            <person name="Gharbi K."/>
            <person name="Hall N."/>
            <person name="Watson M."/>
            <person name="Adriaenssens E.M."/>
            <person name="Foster-Nyarko E."/>
            <person name="Jarju S."/>
            <person name="Secka A."/>
            <person name="Antonio M."/>
            <person name="Oren A."/>
            <person name="Chaudhuri R."/>
            <person name="La Ragione R.M."/>
            <person name="Hildebrand F."/>
            <person name="Pallen M.J."/>
        </authorList>
    </citation>
    <scope>NUCLEOTIDE SEQUENCE [LARGE SCALE GENOMIC DNA]</scope>
    <source>
        <strain evidence="1 2">Sa1YVA6</strain>
    </source>
</reference>
<accession>A0ABR8XQG6</accession>
<gene>
    <name evidence="1" type="ORF">H9632_13995</name>
</gene>
<dbReference type="RefSeq" id="WP_191704681.1">
    <property type="nucleotide sequence ID" value="NZ_JACSPW010000013.1"/>
</dbReference>
<proteinExistence type="predicted"/>
<dbReference type="PANTHER" id="PTHR38733:SF1">
    <property type="entry name" value="TYPE IV METHYL-DIRECTED RESTRICTION ENZYME ECOKMCRBC"/>
    <property type="match status" value="1"/>
</dbReference>
<organism evidence="1 2">
    <name type="scientific">Solibacillus merdavium</name>
    <dbReference type="NCBI Taxonomy" id="2762218"/>
    <lineage>
        <taxon>Bacteria</taxon>
        <taxon>Bacillati</taxon>
        <taxon>Bacillota</taxon>
        <taxon>Bacilli</taxon>
        <taxon>Bacillales</taxon>
        <taxon>Caryophanaceae</taxon>
        <taxon>Solibacillus</taxon>
    </lineage>
</organism>
<keyword evidence="2" id="KW-1185">Reference proteome</keyword>
<name>A0ABR8XQG6_9BACL</name>
<dbReference type="InterPro" id="IPR019292">
    <property type="entry name" value="McrC"/>
</dbReference>
<protein>
    <recommendedName>
        <fullName evidence="3">Restriction endonuclease</fullName>
    </recommendedName>
</protein>
<evidence type="ECO:0000313" key="1">
    <source>
        <dbReference type="EMBL" id="MBD8034178.1"/>
    </source>
</evidence>